<protein>
    <recommendedName>
        <fullName evidence="1">SCP2 domain-containing protein</fullName>
    </recommendedName>
</protein>
<dbReference type="RefSeq" id="WP_060673040.1">
    <property type="nucleotide sequence ID" value="NZ_JBCNGU010000025.1"/>
</dbReference>
<dbReference type="SUPFAM" id="SSF55718">
    <property type="entry name" value="SCP-like"/>
    <property type="match status" value="1"/>
</dbReference>
<evidence type="ECO:0000313" key="3">
    <source>
        <dbReference type="Proteomes" id="UP000050398"/>
    </source>
</evidence>
<name>A0A0P6WRF9_9BACI</name>
<dbReference type="OrthoDB" id="2870550at2"/>
<dbReference type="AlphaFoldDB" id="A0A0P6WRF9"/>
<evidence type="ECO:0000259" key="1">
    <source>
        <dbReference type="Pfam" id="PF02036"/>
    </source>
</evidence>
<sequence length="116" mass="13270">MRIYLEELVDQCHSRYHLRLLFPDSAFILQFHCEKAVYGISISSGGCAVMTDHSGESHFVIEGKENDMLSLLSGEERLSQLIENNILKVRGGYRQLLFVESVLWLTRSRGKEPVQV</sequence>
<accession>A0A0P6WRF9</accession>
<dbReference type="EMBL" id="LIXZ01000010">
    <property type="protein sequence ID" value="KPL58974.1"/>
    <property type="molecule type" value="Genomic_DNA"/>
</dbReference>
<evidence type="ECO:0000313" key="2">
    <source>
        <dbReference type="EMBL" id="KPL58974.1"/>
    </source>
</evidence>
<comment type="caution">
    <text evidence="2">The sequence shown here is derived from an EMBL/GenBank/DDBJ whole genome shotgun (WGS) entry which is preliminary data.</text>
</comment>
<dbReference type="Pfam" id="PF02036">
    <property type="entry name" value="SCP2"/>
    <property type="match status" value="1"/>
</dbReference>
<feature type="domain" description="SCP2" evidence="1">
    <location>
        <begin position="26"/>
        <end position="91"/>
    </location>
</feature>
<dbReference type="PATRIC" id="fig|218284.4.peg.4467"/>
<reference evidence="2 3" key="1">
    <citation type="submission" date="2015-08" db="EMBL/GenBank/DDBJ databases">
        <title>Draft Genome Sequence of Bacillus vietnamensis UCD-SED5.</title>
        <authorList>
            <person name="Lee R.D."/>
            <person name="Jospin G."/>
            <person name="Lang J.M."/>
            <person name="Coil D.A."/>
            <person name="Eisen J.A."/>
        </authorList>
    </citation>
    <scope>NUCLEOTIDE SEQUENCE [LARGE SCALE GENOMIC DNA]</scope>
    <source>
        <strain evidence="2 3">UCD-SED5</strain>
    </source>
</reference>
<proteinExistence type="predicted"/>
<dbReference type="InterPro" id="IPR036527">
    <property type="entry name" value="SCP2_sterol-bd_dom_sf"/>
</dbReference>
<dbReference type="Proteomes" id="UP000050398">
    <property type="component" value="Unassembled WGS sequence"/>
</dbReference>
<organism evidence="2 3">
    <name type="scientific">Rossellomorea vietnamensis</name>
    <dbReference type="NCBI Taxonomy" id="218284"/>
    <lineage>
        <taxon>Bacteria</taxon>
        <taxon>Bacillati</taxon>
        <taxon>Bacillota</taxon>
        <taxon>Bacilli</taxon>
        <taxon>Bacillales</taxon>
        <taxon>Bacillaceae</taxon>
        <taxon>Rossellomorea</taxon>
    </lineage>
</organism>
<dbReference type="InterPro" id="IPR003033">
    <property type="entry name" value="SCP2_sterol-bd_dom"/>
</dbReference>
<gene>
    <name evidence="2" type="ORF">AM506_13605</name>
</gene>